<dbReference type="Gene3D" id="3.40.50.150">
    <property type="entry name" value="Vaccinia Virus protein VP39"/>
    <property type="match status" value="1"/>
</dbReference>
<feature type="domain" description="O-methyltransferase C-terminal" evidence="7">
    <location>
        <begin position="160"/>
        <end position="367"/>
    </location>
</feature>
<keyword evidence="1" id="KW-0489">Methyltransferase</keyword>
<dbReference type="InterPro" id="IPR001077">
    <property type="entry name" value="COMT_C"/>
</dbReference>
<evidence type="ECO:0000256" key="6">
    <source>
        <dbReference type="PIRSR" id="PIRSR005739-1"/>
    </source>
</evidence>
<feature type="active site" description="Proton acceptor" evidence="6">
    <location>
        <position position="292"/>
    </location>
</feature>
<evidence type="ECO:0000256" key="1">
    <source>
        <dbReference type="ARBA" id="ARBA00022603"/>
    </source>
</evidence>
<dbReference type="InterPro" id="IPR036390">
    <property type="entry name" value="WH_DNA-bd_sf"/>
</dbReference>
<evidence type="ECO:0000256" key="2">
    <source>
        <dbReference type="ARBA" id="ARBA00022679"/>
    </source>
</evidence>
<feature type="domain" description="O-methyltransferase dimerisation" evidence="8">
    <location>
        <begin position="48"/>
        <end position="138"/>
    </location>
</feature>
<keyword evidence="3" id="KW-0949">S-adenosyl-L-methionine</keyword>
<dbReference type="GO" id="GO:0033800">
    <property type="term" value="F:isoflavone 7-O-methyltransferase activity"/>
    <property type="evidence" value="ECO:0007669"/>
    <property type="project" value="UniProtKB-EC"/>
</dbReference>
<dbReference type="FunFam" id="3.40.50.150:FF:000057">
    <property type="entry name" value="O-methyltransferase ZRP4"/>
    <property type="match status" value="1"/>
</dbReference>
<dbReference type="PIRSF" id="PIRSF005739">
    <property type="entry name" value="O-mtase"/>
    <property type="match status" value="1"/>
</dbReference>
<dbReference type="CDD" id="cd02440">
    <property type="entry name" value="AdoMet_MTases"/>
    <property type="match status" value="1"/>
</dbReference>
<dbReference type="SUPFAM" id="SSF53335">
    <property type="entry name" value="S-adenosyl-L-methionine-dependent methyltransferases"/>
    <property type="match status" value="1"/>
</dbReference>
<dbReference type="Proteomes" id="UP001359559">
    <property type="component" value="Unassembled WGS sequence"/>
</dbReference>
<comment type="caution">
    <text evidence="9">The sequence shown here is derived from an EMBL/GenBank/DDBJ whole genome shotgun (WGS) entry which is preliminary data.</text>
</comment>
<dbReference type="Gene3D" id="1.10.10.10">
    <property type="entry name" value="Winged helix-like DNA-binding domain superfamily/Winged helix DNA-binding domain"/>
    <property type="match status" value="1"/>
</dbReference>
<dbReference type="InterPro" id="IPR029063">
    <property type="entry name" value="SAM-dependent_MTases_sf"/>
</dbReference>
<dbReference type="GO" id="GO:0009717">
    <property type="term" value="P:isoflavonoid biosynthetic process"/>
    <property type="evidence" value="ECO:0007669"/>
    <property type="project" value="UniProtKB-ARBA"/>
</dbReference>
<evidence type="ECO:0000256" key="3">
    <source>
        <dbReference type="ARBA" id="ARBA00022691"/>
    </source>
</evidence>
<evidence type="ECO:0000313" key="9">
    <source>
        <dbReference type="EMBL" id="KAK7294411.1"/>
    </source>
</evidence>
<protein>
    <recommendedName>
        <fullName evidence="5">isoflavone 7-O-methyltransferase</fullName>
        <ecNumber evidence="5">2.1.1.150</ecNumber>
    </recommendedName>
</protein>
<sequence length="385" mass="43463">MEKKSSCHVILFFLHDFDIRLKNERGSCSAGHIEEKATKLLGAQTHIWNNILSFINSMTLKCAVDLSIPDIIHKYGQPMPLSQLVASLPIHPSKTCFIYRLMRVLINSGFFDLQKIPAENDTELVGYVLTDASMLLLRDHPLSMASLFPALLDTCFFKPWLQVSTWFTNEDPTPFHTENGTNMWDYLMQDPKLSHLFNDAMACESRFVSNLVIEKCKGVFEGLESLVDVGGGTGSMAKVIANSFPGINCIVFDLPHVVAGLQPTHENINFVGGDMFQAIPSADSILLKWILHDWNDEDCVKILNKCKEAITSHGKVIIIEIVMENEKEEHLKKETQLFLDMQMMVYVTGKERNEKEWTNLILSGGFSNFKITPALGLYSLIELYP</sequence>
<keyword evidence="10" id="KW-1185">Reference proteome</keyword>
<comment type="catalytic activity">
    <reaction evidence="4">
        <text>a 7-hydroxyisoflavone + S-adenosyl-L-methionine = a 7-methoxyisoflavone + S-adenosyl-L-homocysteine + H(+)</text>
        <dbReference type="Rhea" id="RHEA:17933"/>
        <dbReference type="ChEBI" id="CHEBI:15378"/>
        <dbReference type="ChEBI" id="CHEBI:55465"/>
        <dbReference type="ChEBI" id="CHEBI:57856"/>
        <dbReference type="ChEBI" id="CHEBI:59789"/>
        <dbReference type="ChEBI" id="CHEBI:140356"/>
        <dbReference type="EC" id="2.1.1.150"/>
    </reaction>
</comment>
<keyword evidence="2" id="KW-0808">Transferase</keyword>
<name>A0AAN9PDP0_CLITE</name>
<proteinExistence type="predicted"/>
<evidence type="ECO:0000256" key="4">
    <source>
        <dbReference type="ARBA" id="ARBA00050968"/>
    </source>
</evidence>
<dbReference type="SUPFAM" id="SSF46785">
    <property type="entry name" value="Winged helix' DNA-binding domain"/>
    <property type="match status" value="1"/>
</dbReference>
<dbReference type="Pfam" id="PF00891">
    <property type="entry name" value="Methyltransf_2"/>
    <property type="match status" value="1"/>
</dbReference>
<evidence type="ECO:0000313" key="10">
    <source>
        <dbReference type="Proteomes" id="UP001359559"/>
    </source>
</evidence>
<evidence type="ECO:0000259" key="8">
    <source>
        <dbReference type="Pfam" id="PF08100"/>
    </source>
</evidence>
<dbReference type="InterPro" id="IPR012967">
    <property type="entry name" value="COMT_dimerisation"/>
</dbReference>
<dbReference type="EMBL" id="JAYKXN010000004">
    <property type="protein sequence ID" value="KAK7294411.1"/>
    <property type="molecule type" value="Genomic_DNA"/>
</dbReference>
<dbReference type="GO" id="GO:0046983">
    <property type="term" value="F:protein dimerization activity"/>
    <property type="evidence" value="ECO:0007669"/>
    <property type="project" value="InterPro"/>
</dbReference>
<gene>
    <name evidence="9" type="ORF">RJT34_17300</name>
</gene>
<accession>A0AAN9PDP0</accession>
<evidence type="ECO:0000259" key="7">
    <source>
        <dbReference type="Pfam" id="PF00891"/>
    </source>
</evidence>
<dbReference type="AlphaFoldDB" id="A0AAN9PDP0"/>
<dbReference type="Pfam" id="PF08100">
    <property type="entry name" value="Dimerisation"/>
    <property type="match status" value="1"/>
</dbReference>
<dbReference type="InterPro" id="IPR016461">
    <property type="entry name" value="COMT-like"/>
</dbReference>
<dbReference type="PANTHER" id="PTHR11746">
    <property type="entry name" value="O-METHYLTRANSFERASE"/>
    <property type="match status" value="1"/>
</dbReference>
<organism evidence="9 10">
    <name type="scientific">Clitoria ternatea</name>
    <name type="common">Butterfly pea</name>
    <dbReference type="NCBI Taxonomy" id="43366"/>
    <lineage>
        <taxon>Eukaryota</taxon>
        <taxon>Viridiplantae</taxon>
        <taxon>Streptophyta</taxon>
        <taxon>Embryophyta</taxon>
        <taxon>Tracheophyta</taxon>
        <taxon>Spermatophyta</taxon>
        <taxon>Magnoliopsida</taxon>
        <taxon>eudicotyledons</taxon>
        <taxon>Gunneridae</taxon>
        <taxon>Pentapetalae</taxon>
        <taxon>rosids</taxon>
        <taxon>fabids</taxon>
        <taxon>Fabales</taxon>
        <taxon>Fabaceae</taxon>
        <taxon>Papilionoideae</taxon>
        <taxon>50 kb inversion clade</taxon>
        <taxon>NPAAA clade</taxon>
        <taxon>indigoferoid/millettioid clade</taxon>
        <taxon>Phaseoleae</taxon>
        <taxon>Clitoria</taxon>
    </lineage>
</organism>
<dbReference type="InterPro" id="IPR036388">
    <property type="entry name" value="WH-like_DNA-bd_sf"/>
</dbReference>
<evidence type="ECO:0000256" key="5">
    <source>
        <dbReference type="ARBA" id="ARBA00066355"/>
    </source>
</evidence>
<dbReference type="EC" id="2.1.1.150" evidence="5"/>
<dbReference type="FunFam" id="1.10.10.10:FF:000213">
    <property type="entry name" value="Coniferyl alcohol 9-O-methyltransferase"/>
    <property type="match status" value="1"/>
</dbReference>
<reference evidence="9 10" key="1">
    <citation type="submission" date="2024-01" db="EMBL/GenBank/DDBJ databases">
        <title>The genomes of 5 underutilized Papilionoideae crops provide insights into root nodulation and disease resistance.</title>
        <authorList>
            <person name="Yuan L."/>
        </authorList>
    </citation>
    <scope>NUCLEOTIDE SEQUENCE [LARGE SCALE GENOMIC DNA]</scope>
    <source>
        <strain evidence="9">LY-2023</strain>
        <tissue evidence="9">Leaf</tissue>
    </source>
</reference>
<dbReference type="PROSITE" id="PS51683">
    <property type="entry name" value="SAM_OMT_II"/>
    <property type="match status" value="1"/>
</dbReference>
<dbReference type="GO" id="GO:0032259">
    <property type="term" value="P:methylation"/>
    <property type="evidence" value="ECO:0007669"/>
    <property type="project" value="UniProtKB-KW"/>
</dbReference>